<dbReference type="SUPFAM" id="SSF89623">
    <property type="entry name" value="Ribose/Galactose isomerase RpiB/AlsB"/>
    <property type="match status" value="1"/>
</dbReference>
<comment type="caution">
    <text evidence="2">The sequence shown here is derived from an EMBL/GenBank/DDBJ whole genome shotgun (WGS) entry which is preliminary data.</text>
</comment>
<dbReference type="RefSeq" id="WP_211468365.1">
    <property type="nucleotide sequence ID" value="NZ_JAGSXH010000041.1"/>
</dbReference>
<gene>
    <name evidence="2" type="ORF">KGA66_13510</name>
</gene>
<comment type="similarity">
    <text evidence="1">Belongs to the LacAB/RpiB family.</text>
</comment>
<name>A0A8J7WRJ1_9ACTN</name>
<dbReference type="GO" id="GO:0009052">
    <property type="term" value="P:pentose-phosphate shunt, non-oxidative branch"/>
    <property type="evidence" value="ECO:0007669"/>
    <property type="project" value="TreeGrafter"/>
</dbReference>
<dbReference type="PIRSF" id="PIRSF005384">
    <property type="entry name" value="RpiB_LacA_B"/>
    <property type="match status" value="1"/>
</dbReference>
<evidence type="ECO:0000313" key="3">
    <source>
        <dbReference type="Proteomes" id="UP000677913"/>
    </source>
</evidence>
<dbReference type="InterPro" id="IPR003500">
    <property type="entry name" value="RpiB_LacA_LacB"/>
</dbReference>
<evidence type="ECO:0000256" key="1">
    <source>
        <dbReference type="ARBA" id="ARBA00008754"/>
    </source>
</evidence>
<sequence>MSESGTPVSPGREPSAGARLVAVGSDERTASTDAAVAHLGARGLDVLVAGPLAGRSADWVQVAREVGRAVAEGRAERAVLFCYTGTGASIAVNKVPGVRGALCVDAETARGARRWNDANVLVLSYRLATETLVREIIDAFLDTPADPAQAATIDQLRELERAARDAEGSSPG</sequence>
<dbReference type="Proteomes" id="UP000677913">
    <property type="component" value="Unassembled WGS sequence"/>
</dbReference>
<evidence type="ECO:0000313" key="2">
    <source>
        <dbReference type="EMBL" id="MBS2964069.1"/>
    </source>
</evidence>
<dbReference type="Gene3D" id="3.40.1400.10">
    <property type="entry name" value="Sugar-phosphate isomerase, RpiB/LacA/LacB"/>
    <property type="match status" value="1"/>
</dbReference>
<protein>
    <submittedName>
        <fullName evidence="2">RpiB/LacA/LacB family sugar-phosphate isomerase</fullName>
    </submittedName>
</protein>
<keyword evidence="2" id="KW-0413">Isomerase</keyword>
<dbReference type="InterPro" id="IPR036569">
    <property type="entry name" value="RpiB_LacA_LacB_sf"/>
</dbReference>
<dbReference type="EMBL" id="JAGSXH010000041">
    <property type="protein sequence ID" value="MBS2964069.1"/>
    <property type="molecule type" value="Genomic_DNA"/>
</dbReference>
<dbReference type="PANTHER" id="PTHR30345:SF2">
    <property type="entry name" value="SUGAR-PHOSPHATE ISOMERASE, RPIB_LACA_LACB FAMILY"/>
    <property type="match status" value="1"/>
</dbReference>
<reference evidence="2" key="1">
    <citation type="submission" date="2021-04" db="EMBL/GenBank/DDBJ databases">
        <title>Genome based classification of Actinospica acidithermotolerans sp. nov., an actinobacterium isolated from an Indonesian hot spring.</title>
        <authorList>
            <person name="Kusuma A.B."/>
            <person name="Putra K.E."/>
            <person name="Nafisah S."/>
            <person name="Loh J."/>
            <person name="Nouioui I."/>
            <person name="Goodfellow M."/>
        </authorList>
    </citation>
    <scope>NUCLEOTIDE SEQUENCE</scope>
    <source>
        <strain evidence="2">DSM 45618</strain>
    </source>
</reference>
<dbReference type="GO" id="GO:0004751">
    <property type="term" value="F:ribose-5-phosphate isomerase activity"/>
    <property type="evidence" value="ECO:0007669"/>
    <property type="project" value="TreeGrafter"/>
</dbReference>
<dbReference type="GO" id="GO:0019316">
    <property type="term" value="P:D-allose catabolic process"/>
    <property type="evidence" value="ECO:0007669"/>
    <property type="project" value="TreeGrafter"/>
</dbReference>
<organism evidence="2 3">
    <name type="scientific">Actinocrinis puniceicyclus</name>
    <dbReference type="NCBI Taxonomy" id="977794"/>
    <lineage>
        <taxon>Bacteria</taxon>
        <taxon>Bacillati</taxon>
        <taxon>Actinomycetota</taxon>
        <taxon>Actinomycetes</taxon>
        <taxon>Catenulisporales</taxon>
        <taxon>Actinospicaceae</taxon>
        <taxon>Actinocrinis</taxon>
    </lineage>
</organism>
<accession>A0A8J7WRJ1</accession>
<dbReference type="Pfam" id="PF02502">
    <property type="entry name" value="LacAB_rpiB"/>
    <property type="match status" value="1"/>
</dbReference>
<proteinExistence type="inferred from homology"/>
<dbReference type="PANTHER" id="PTHR30345">
    <property type="entry name" value="RIBOSE-5-PHOSPHATE ISOMERASE B"/>
    <property type="match status" value="1"/>
</dbReference>
<keyword evidence="3" id="KW-1185">Reference proteome</keyword>
<dbReference type="AlphaFoldDB" id="A0A8J7WRJ1"/>
<dbReference type="NCBIfam" id="TIGR00689">
    <property type="entry name" value="rpiB_lacA_lacB"/>
    <property type="match status" value="1"/>
</dbReference>